<feature type="transmembrane region" description="Helical" evidence="6">
    <location>
        <begin position="361"/>
        <end position="379"/>
    </location>
</feature>
<feature type="transmembrane region" description="Helical" evidence="6">
    <location>
        <begin position="178"/>
        <end position="197"/>
    </location>
</feature>
<dbReference type="EMBL" id="LKCM01000139">
    <property type="protein sequence ID" value="KPQ43537.1"/>
    <property type="molecule type" value="Genomic_DNA"/>
</dbReference>
<protein>
    <submittedName>
        <fullName evidence="7">Oligosaccharide repeat-containing polymerase</fullName>
    </submittedName>
</protein>
<keyword evidence="3 6" id="KW-0812">Transmembrane</keyword>
<feature type="transmembrane region" description="Helical" evidence="6">
    <location>
        <begin position="329"/>
        <end position="349"/>
    </location>
</feature>
<feature type="transmembrane region" description="Helical" evidence="6">
    <location>
        <begin position="152"/>
        <end position="172"/>
    </location>
</feature>
<dbReference type="InterPro" id="IPR002797">
    <property type="entry name" value="Polysacc_synth"/>
</dbReference>
<evidence type="ECO:0000256" key="1">
    <source>
        <dbReference type="ARBA" id="ARBA00004651"/>
    </source>
</evidence>
<evidence type="ECO:0000313" key="8">
    <source>
        <dbReference type="Proteomes" id="UP000050360"/>
    </source>
</evidence>
<feature type="transmembrane region" description="Helical" evidence="6">
    <location>
        <begin position="223"/>
        <end position="241"/>
    </location>
</feature>
<evidence type="ECO:0000256" key="4">
    <source>
        <dbReference type="ARBA" id="ARBA00022989"/>
    </source>
</evidence>
<comment type="subcellular location">
    <subcellularLocation>
        <location evidence="1">Cell membrane</location>
        <topology evidence="1">Multi-pass membrane protein</topology>
    </subcellularLocation>
</comment>
<evidence type="ECO:0000313" key="7">
    <source>
        <dbReference type="EMBL" id="KPQ43537.1"/>
    </source>
</evidence>
<dbReference type="Pfam" id="PF01943">
    <property type="entry name" value="Polysacc_synt"/>
    <property type="match status" value="1"/>
</dbReference>
<dbReference type="Proteomes" id="UP000050360">
    <property type="component" value="Unassembled WGS sequence"/>
</dbReference>
<keyword evidence="5 6" id="KW-0472">Membrane</keyword>
<feature type="transmembrane region" description="Helical" evidence="6">
    <location>
        <begin position="49"/>
        <end position="69"/>
    </location>
</feature>
<accession>A0A0P8E051</accession>
<reference evidence="7 8" key="1">
    <citation type="submission" date="2015-09" db="EMBL/GenBank/DDBJ databases">
        <title>A metagenomics-based metabolic model of nitrate-dependent anaerobic oxidation of methane by Methanoperedens-like archaea.</title>
        <authorList>
            <person name="Arshad A."/>
            <person name="Speth D.R."/>
            <person name="De Graaf R.M."/>
            <person name="Op Den Camp H.J."/>
            <person name="Jetten M.S."/>
            <person name="Welte C.U."/>
        </authorList>
    </citation>
    <scope>NUCLEOTIDE SEQUENCE [LARGE SCALE GENOMIC DNA]</scope>
</reference>
<dbReference type="AlphaFoldDB" id="A0A0P8E051"/>
<organism evidence="7 8">
    <name type="scientific">Candidatus Methanoperedens nitratireducens</name>
    <dbReference type="NCBI Taxonomy" id="1392998"/>
    <lineage>
        <taxon>Archaea</taxon>
        <taxon>Methanobacteriati</taxon>
        <taxon>Methanobacteriota</taxon>
        <taxon>Stenosarchaea group</taxon>
        <taxon>Methanomicrobia</taxon>
        <taxon>Methanosarcinales</taxon>
        <taxon>ANME-2 cluster</taxon>
        <taxon>Candidatus Methanoperedentaceae</taxon>
        <taxon>Candidatus Methanoperedens</taxon>
    </lineage>
</organism>
<feature type="transmembrane region" description="Helical" evidence="6">
    <location>
        <begin position="20"/>
        <end position="43"/>
    </location>
</feature>
<dbReference type="PANTHER" id="PTHR30250">
    <property type="entry name" value="PST FAMILY PREDICTED COLANIC ACID TRANSPORTER"/>
    <property type="match status" value="1"/>
</dbReference>
<dbReference type="GO" id="GO:0005886">
    <property type="term" value="C:plasma membrane"/>
    <property type="evidence" value="ECO:0007669"/>
    <property type="project" value="UniProtKB-SubCell"/>
</dbReference>
<dbReference type="PANTHER" id="PTHR30250:SF11">
    <property type="entry name" value="O-ANTIGEN TRANSPORTER-RELATED"/>
    <property type="match status" value="1"/>
</dbReference>
<evidence type="ECO:0000256" key="2">
    <source>
        <dbReference type="ARBA" id="ARBA00022475"/>
    </source>
</evidence>
<keyword evidence="4 6" id="KW-1133">Transmembrane helix</keyword>
<dbReference type="InterPro" id="IPR050833">
    <property type="entry name" value="Poly_Biosynth_Transport"/>
</dbReference>
<keyword evidence="2" id="KW-1003">Cell membrane</keyword>
<feature type="transmembrane region" description="Helical" evidence="6">
    <location>
        <begin position="253"/>
        <end position="275"/>
    </location>
</feature>
<feature type="transmembrane region" description="Helical" evidence="6">
    <location>
        <begin position="385"/>
        <end position="402"/>
    </location>
</feature>
<feature type="transmembrane region" description="Helical" evidence="6">
    <location>
        <begin position="90"/>
        <end position="111"/>
    </location>
</feature>
<feature type="transmembrane region" description="Helical" evidence="6">
    <location>
        <begin position="123"/>
        <end position="145"/>
    </location>
</feature>
<name>A0A0P8E051_9EURY</name>
<proteinExistence type="predicted"/>
<feature type="transmembrane region" description="Helical" evidence="6">
    <location>
        <begin position="295"/>
        <end position="317"/>
    </location>
</feature>
<gene>
    <name evidence="7" type="ORF">MPEBLZ_01920</name>
</gene>
<evidence type="ECO:0000256" key="6">
    <source>
        <dbReference type="SAM" id="Phobius"/>
    </source>
</evidence>
<sequence length="408" mass="45877">MIYNFIKKYLGNPLLKNSFFLLIGSYFNVASGFFFWIIAARFYSIEDVGVATALMSSLGLVMLFSNFGFDHSIIRYLPINDKDKVFNSCLIITVISTIIVGFIYISSINYFSSSLSFIQDFKFMMIFLLFAVMSSITSIMGNAFVAMRSGGLFFFQNVLQGVRVLLLIPLVFLGSFGIFGSVGISYLIATLFSFLIIKKHIGLNFKIDKAFIKESLSYSSGNYISHVLMVSPTLILPILILNLSGEIETAKYYIAYAIGNLVLIIPDSLGTSLFVEGSHGESLKKNIKKSLIAVYSFLIPSVIFLYFFGDILLGFFGKNYIEAFELLRYFALSSFFVVAYSLFVPIQKVRMKIESIVKLNLLRFLLLLGLSYAFISIFGIVGAGYAWMLTHIVLGILIYLLVKKNEWI</sequence>
<evidence type="ECO:0000256" key="5">
    <source>
        <dbReference type="ARBA" id="ARBA00023136"/>
    </source>
</evidence>
<comment type="caution">
    <text evidence="7">The sequence shown here is derived from an EMBL/GenBank/DDBJ whole genome shotgun (WGS) entry which is preliminary data.</text>
</comment>
<evidence type="ECO:0000256" key="3">
    <source>
        <dbReference type="ARBA" id="ARBA00022692"/>
    </source>
</evidence>